<feature type="compositionally biased region" description="Low complexity" evidence="1">
    <location>
        <begin position="64"/>
        <end position="75"/>
    </location>
</feature>
<evidence type="ECO:0000313" key="2">
    <source>
        <dbReference type="EMBL" id="PIL28993.1"/>
    </source>
</evidence>
<reference evidence="2 3" key="1">
    <citation type="journal article" date="2015" name="Sci. Rep.">
        <title>Chromosome-level genome map provides insights into diverse defense mechanisms in the medicinal fungus Ganoderma sinense.</title>
        <authorList>
            <person name="Zhu Y."/>
            <person name="Xu J."/>
            <person name="Sun C."/>
            <person name="Zhou S."/>
            <person name="Xu H."/>
            <person name="Nelson D.R."/>
            <person name="Qian J."/>
            <person name="Song J."/>
            <person name="Luo H."/>
            <person name="Xiang L."/>
            <person name="Li Y."/>
            <person name="Xu Z."/>
            <person name="Ji A."/>
            <person name="Wang L."/>
            <person name="Lu S."/>
            <person name="Hayward A."/>
            <person name="Sun W."/>
            <person name="Li X."/>
            <person name="Schwartz D.C."/>
            <person name="Wang Y."/>
            <person name="Chen S."/>
        </authorList>
    </citation>
    <scope>NUCLEOTIDE SEQUENCE [LARGE SCALE GENOMIC DNA]</scope>
    <source>
        <strain evidence="2 3">ZZ0214-1</strain>
    </source>
</reference>
<name>A0A2G8S5E0_9APHY</name>
<dbReference type="AlphaFoldDB" id="A0A2G8S5E0"/>
<gene>
    <name evidence="2" type="ORF">GSI_09040</name>
</gene>
<protein>
    <submittedName>
        <fullName evidence="2">Uncharacterized protein</fullName>
    </submittedName>
</protein>
<evidence type="ECO:0000256" key="1">
    <source>
        <dbReference type="SAM" id="MobiDB-lite"/>
    </source>
</evidence>
<keyword evidence="3" id="KW-1185">Reference proteome</keyword>
<sequence>MHGCVGKAYLRMEGITSALYCTMCKGLRDTKNMSGECSIYADCSATYQSSRGTEKDLQPPTPTTPSRSPTILPTIRQRLPHSLSEPPASPRKPPRAFPGGRPPPPRAAASRMRCAQQACPVPLPRPGRQPPSGASSGRTTRSRRRRRRR</sequence>
<feature type="compositionally biased region" description="Basic residues" evidence="1">
    <location>
        <begin position="140"/>
        <end position="149"/>
    </location>
</feature>
<dbReference type="Proteomes" id="UP000230002">
    <property type="component" value="Unassembled WGS sequence"/>
</dbReference>
<dbReference type="EMBL" id="AYKW01000023">
    <property type="protein sequence ID" value="PIL28993.1"/>
    <property type="molecule type" value="Genomic_DNA"/>
</dbReference>
<evidence type="ECO:0000313" key="3">
    <source>
        <dbReference type="Proteomes" id="UP000230002"/>
    </source>
</evidence>
<accession>A0A2G8S5E0</accession>
<comment type="caution">
    <text evidence="2">The sequence shown here is derived from an EMBL/GenBank/DDBJ whole genome shotgun (WGS) entry which is preliminary data.</text>
</comment>
<organism evidence="2 3">
    <name type="scientific">Ganoderma sinense ZZ0214-1</name>
    <dbReference type="NCBI Taxonomy" id="1077348"/>
    <lineage>
        <taxon>Eukaryota</taxon>
        <taxon>Fungi</taxon>
        <taxon>Dikarya</taxon>
        <taxon>Basidiomycota</taxon>
        <taxon>Agaricomycotina</taxon>
        <taxon>Agaricomycetes</taxon>
        <taxon>Polyporales</taxon>
        <taxon>Polyporaceae</taxon>
        <taxon>Ganoderma</taxon>
    </lineage>
</organism>
<feature type="compositionally biased region" description="Low complexity" evidence="1">
    <location>
        <begin position="130"/>
        <end position="139"/>
    </location>
</feature>
<feature type="region of interest" description="Disordered" evidence="1">
    <location>
        <begin position="48"/>
        <end position="149"/>
    </location>
</feature>
<proteinExistence type="predicted"/>